<name>A0A9D1GS64_9MOLU</name>
<organism evidence="4 5">
    <name type="scientific">Candidatus Pelethenecus faecipullorum</name>
    <dbReference type="NCBI Taxonomy" id="2840900"/>
    <lineage>
        <taxon>Bacteria</taxon>
        <taxon>Bacillati</taxon>
        <taxon>Mycoplasmatota</taxon>
        <taxon>Mollicutes</taxon>
        <taxon>Candidatus Pelethenecus</taxon>
    </lineage>
</organism>
<dbReference type="PANTHER" id="PTHR43861">
    <property type="entry name" value="TRANS-ACONITATE 2-METHYLTRANSFERASE-RELATED"/>
    <property type="match status" value="1"/>
</dbReference>
<dbReference type="GO" id="GO:0008168">
    <property type="term" value="F:methyltransferase activity"/>
    <property type="evidence" value="ECO:0007669"/>
    <property type="project" value="UniProtKB-KW"/>
</dbReference>
<dbReference type="Gene3D" id="2.20.25.110">
    <property type="entry name" value="S-adenosyl-L-methionine-dependent methyltransferases"/>
    <property type="match status" value="1"/>
</dbReference>
<evidence type="ECO:0000256" key="1">
    <source>
        <dbReference type="ARBA" id="ARBA00022603"/>
    </source>
</evidence>
<reference evidence="4" key="1">
    <citation type="submission" date="2020-10" db="EMBL/GenBank/DDBJ databases">
        <authorList>
            <person name="Gilroy R."/>
        </authorList>
    </citation>
    <scope>NUCLEOTIDE SEQUENCE</scope>
    <source>
        <strain evidence="4">ChiW17-6978</strain>
    </source>
</reference>
<dbReference type="AlphaFoldDB" id="A0A9D1GS64"/>
<gene>
    <name evidence="4" type="ORF">IAD46_03060</name>
</gene>
<dbReference type="CDD" id="cd02440">
    <property type="entry name" value="AdoMet_MTases"/>
    <property type="match status" value="1"/>
</dbReference>
<sequence>MNAYDKFSYYYDDVMASLRYEWWLDFIKPYVKPSDRILDLACGSGTFAILLSLSGYQAEGLDLSPSIIDLARQKAKINHLTIPFYVQDMTTFSIDQTFDCITCFFDSVNFLKESTDLDRLFETVYRHLKPNGYFIFDVFSKTMMNRYKHYRRKEDYQSFKLDWKTSKIDERTLKHTLAIKENDQIYRETYYEYYHEIKNLNPNGFKLIKISGDFNDQYQKNDERILMVLQRL</sequence>
<dbReference type="Proteomes" id="UP000886758">
    <property type="component" value="Unassembled WGS sequence"/>
</dbReference>
<comment type="caution">
    <text evidence="4">The sequence shown here is derived from an EMBL/GenBank/DDBJ whole genome shotgun (WGS) entry which is preliminary data.</text>
</comment>
<evidence type="ECO:0000256" key="2">
    <source>
        <dbReference type="ARBA" id="ARBA00022679"/>
    </source>
</evidence>
<evidence type="ECO:0000313" key="4">
    <source>
        <dbReference type="EMBL" id="HIT49986.1"/>
    </source>
</evidence>
<proteinExistence type="predicted"/>
<keyword evidence="1 4" id="KW-0489">Methyltransferase</keyword>
<accession>A0A9D1GS64</accession>
<feature type="domain" description="Methyltransferase" evidence="3">
    <location>
        <begin position="37"/>
        <end position="132"/>
    </location>
</feature>
<reference evidence="4" key="2">
    <citation type="journal article" date="2021" name="PeerJ">
        <title>Extensive microbial diversity within the chicken gut microbiome revealed by metagenomics and culture.</title>
        <authorList>
            <person name="Gilroy R."/>
            <person name="Ravi A."/>
            <person name="Getino M."/>
            <person name="Pursley I."/>
            <person name="Horton D.L."/>
            <person name="Alikhan N.F."/>
            <person name="Baker D."/>
            <person name="Gharbi K."/>
            <person name="Hall N."/>
            <person name="Watson M."/>
            <person name="Adriaenssens E.M."/>
            <person name="Foster-Nyarko E."/>
            <person name="Jarju S."/>
            <person name="Secka A."/>
            <person name="Antonio M."/>
            <person name="Oren A."/>
            <person name="Chaudhuri R.R."/>
            <person name="La Ragione R."/>
            <person name="Hildebrand F."/>
            <person name="Pallen M.J."/>
        </authorList>
    </citation>
    <scope>NUCLEOTIDE SEQUENCE</scope>
    <source>
        <strain evidence="4">ChiW17-6978</strain>
    </source>
</reference>
<dbReference type="GO" id="GO:0032259">
    <property type="term" value="P:methylation"/>
    <property type="evidence" value="ECO:0007669"/>
    <property type="project" value="UniProtKB-KW"/>
</dbReference>
<dbReference type="SUPFAM" id="SSF53335">
    <property type="entry name" value="S-adenosyl-L-methionine-dependent methyltransferases"/>
    <property type="match status" value="1"/>
</dbReference>
<evidence type="ECO:0000313" key="5">
    <source>
        <dbReference type="Proteomes" id="UP000886758"/>
    </source>
</evidence>
<protein>
    <submittedName>
        <fullName evidence="4">Methyltransferase domain-containing protein</fullName>
    </submittedName>
</protein>
<dbReference type="Gene3D" id="3.40.50.150">
    <property type="entry name" value="Vaccinia Virus protein VP39"/>
    <property type="match status" value="1"/>
</dbReference>
<dbReference type="InterPro" id="IPR029063">
    <property type="entry name" value="SAM-dependent_MTases_sf"/>
</dbReference>
<dbReference type="EMBL" id="DVLF01000096">
    <property type="protein sequence ID" value="HIT49986.1"/>
    <property type="molecule type" value="Genomic_DNA"/>
</dbReference>
<dbReference type="InterPro" id="IPR041698">
    <property type="entry name" value="Methyltransf_25"/>
</dbReference>
<dbReference type="Pfam" id="PF13649">
    <property type="entry name" value="Methyltransf_25"/>
    <property type="match status" value="1"/>
</dbReference>
<evidence type="ECO:0000259" key="3">
    <source>
        <dbReference type="Pfam" id="PF13649"/>
    </source>
</evidence>
<dbReference type="PANTHER" id="PTHR43861:SF1">
    <property type="entry name" value="TRANS-ACONITATE 2-METHYLTRANSFERASE"/>
    <property type="match status" value="1"/>
</dbReference>
<keyword evidence="2" id="KW-0808">Transferase</keyword>